<dbReference type="GO" id="GO:0006623">
    <property type="term" value="P:protein targeting to vacuole"/>
    <property type="evidence" value="ECO:0007669"/>
    <property type="project" value="TreeGrafter"/>
</dbReference>
<feature type="compositionally biased region" description="Basic and acidic residues" evidence="3">
    <location>
        <begin position="3229"/>
        <end position="3238"/>
    </location>
</feature>
<gene>
    <name evidence="5" type="ORF">COCSUDRAFT_61368</name>
</gene>
<keyword evidence="2" id="KW-0813">Transport</keyword>
<dbReference type="SMART" id="SM00693">
    <property type="entry name" value="DysFN"/>
    <property type="match status" value="1"/>
</dbReference>
<feature type="compositionally biased region" description="Low complexity" evidence="3">
    <location>
        <begin position="3214"/>
        <end position="3223"/>
    </location>
</feature>
<name>I0Z3A9_COCSC</name>
<feature type="compositionally biased region" description="Polar residues" evidence="3">
    <location>
        <begin position="4115"/>
        <end position="4132"/>
    </location>
</feature>
<evidence type="ECO:0000256" key="1">
    <source>
        <dbReference type="ARBA" id="ARBA00006545"/>
    </source>
</evidence>
<dbReference type="GeneID" id="17043131"/>
<feature type="region of interest" description="Disordered" evidence="3">
    <location>
        <begin position="1712"/>
        <end position="1748"/>
    </location>
</feature>
<feature type="region of interest" description="Disordered" evidence="3">
    <location>
        <begin position="1325"/>
        <end position="1369"/>
    </location>
</feature>
<dbReference type="Pfam" id="PF12624">
    <property type="entry name" value="VPS13_N"/>
    <property type="match status" value="1"/>
</dbReference>
<comment type="similarity">
    <text evidence="1">Belongs to the VPS13 family.</text>
</comment>
<evidence type="ECO:0000313" key="5">
    <source>
        <dbReference type="EMBL" id="EIE25128.1"/>
    </source>
</evidence>
<evidence type="ECO:0000259" key="4">
    <source>
        <dbReference type="PROSITE" id="PS50003"/>
    </source>
</evidence>
<feature type="compositionally biased region" description="Polar residues" evidence="3">
    <location>
        <begin position="1718"/>
        <end position="1733"/>
    </location>
</feature>
<dbReference type="PANTHER" id="PTHR16166">
    <property type="entry name" value="VACUOLAR PROTEIN SORTING-ASSOCIATED PROTEIN VPS13"/>
    <property type="match status" value="1"/>
</dbReference>
<reference evidence="5 6" key="1">
    <citation type="journal article" date="2012" name="Genome Biol.">
        <title>The genome of the polar eukaryotic microalga coccomyxa subellipsoidea reveals traits of cold adaptation.</title>
        <authorList>
            <person name="Blanc G."/>
            <person name="Agarkova I."/>
            <person name="Grimwood J."/>
            <person name="Kuo A."/>
            <person name="Brueggeman A."/>
            <person name="Dunigan D."/>
            <person name="Gurnon J."/>
            <person name="Ladunga I."/>
            <person name="Lindquist E."/>
            <person name="Lucas S."/>
            <person name="Pangilinan J."/>
            <person name="Proschold T."/>
            <person name="Salamov A."/>
            <person name="Schmutz J."/>
            <person name="Weeks D."/>
            <person name="Yamada T."/>
            <person name="Claverie J.M."/>
            <person name="Grigoriev I."/>
            <person name="Van Etten J."/>
            <person name="Lomsadze A."/>
            <person name="Borodovsky M."/>
        </authorList>
    </citation>
    <scope>NUCLEOTIDE SEQUENCE [LARGE SCALE GENOMIC DNA]</scope>
    <source>
        <strain evidence="5 6">C-169</strain>
    </source>
</reference>
<feature type="compositionally biased region" description="Acidic residues" evidence="3">
    <location>
        <begin position="3942"/>
        <end position="3952"/>
    </location>
</feature>
<accession>I0Z3A9</accession>
<evidence type="ECO:0000256" key="3">
    <source>
        <dbReference type="SAM" id="MobiDB-lite"/>
    </source>
</evidence>
<feature type="compositionally biased region" description="Acidic residues" evidence="3">
    <location>
        <begin position="468"/>
        <end position="479"/>
    </location>
</feature>
<dbReference type="KEGG" id="csl:COCSUDRAFT_61368"/>
<keyword evidence="6" id="KW-1185">Reference proteome</keyword>
<feature type="compositionally biased region" description="Polar residues" evidence="3">
    <location>
        <begin position="1348"/>
        <end position="1360"/>
    </location>
</feature>
<dbReference type="eggNOG" id="KOG1809">
    <property type="taxonomic scope" value="Eukaryota"/>
</dbReference>
<dbReference type="Pfam" id="PF06101">
    <property type="entry name" value="Vps62"/>
    <property type="match status" value="2"/>
</dbReference>
<dbReference type="SMART" id="SM00233">
    <property type="entry name" value="PH"/>
    <property type="match status" value="1"/>
</dbReference>
<dbReference type="Proteomes" id="UP000007264">
    <property type="component" value="Unassembled WGS sequence"/>
</dbReference>
<sequence>MFEAQLAYYLNRYIGAYVQGLDTQSLKISVFKGDVVLRNLKLKPEALADLNLPITVKAGLLGSLTLKVPWANLGRSPVIITIDRLYILAGPKTEEPSGEEEQYEAEELEREAKRRRVDHAELTALQDKSDGQKGGGGGMFKGLVDTIIGNLQLSISNIHVRYEDDTSNPGTTFAVGLTLESLRAHTVDESGKEAFVTQNPMKLLRKASELRRLALYFDVGTKLWEPEEDWHKLSLDAWDALFRAGIAEDPAVNGEGMGNTEEVGSPGSYVLKPVDGRLMYLRRGREVRKSEDEAIQEADVQLEALSLHLSRAQYQSLQKLLEAFSSLSARAPNRYLRPTGRPDSPANVRRWWQYAGAVMRKQIRSQGFNWRQFEKAIELRKAYVAQYESCLQDGQMGGDEKIWDMDAQLNEHTILVFRKLAHAKVEMAKKRAAAQAAAEARERQSEKGWLSWAWGGGGKKGGNKAAEDTEEDEDMRGGLNEEEQEALQNLVSEQEDALVSESETPWSLRMQVRLHVNSASLVLDGSDKSQVMRAGMEGLSSTTKLYPKTMHLDIEVAAMGVVAPEGNLVRTGGLLHPSKSTVGLPGAREEEQEWASKGQAMRLQFIQHPQDESADAAVHLNLAPSYVTYNAVAVQRVMEFFRTEEILDFSALGAQAIAQVERAQRAARDQLVAAMNHRPKLSVKLELVGPKVAIPVPRSDFEGELTLVLDLGSFSVESDTGLIAQLPQEEAALYECLRLRSRDISAYVVDGEFSFQALEQAGVAELPEEDAETSPVTEAITLAVQQSGGRALGGRATFIPLLERCGTETTLQFARFPHPQLPSLRAQLSVPQLRFYISPARVRRVLRVLRAAVPGQGKGEPGRPPAPKEVPQWRRDSEFSGKVRVLEWGGLSRTTAQWPTRWVALYRGSLYVMPKEDADTSPTTYNIWTNRRVVKLPEDTCGGVKNVLAICPPTVETAHAAQDSSSLVLRFSTESQMEEWRTQLQRSQHKMKDLAGGADETLNIDFDVSAPELDSETASTTVEGADAGAKEAGSKAELPGFSVRLAADLGEFALFVSGRTADVWWPDDDGVPDGASDDTAFASPAAGHKLTDSSSMVNVDGEQSLIVIRASSGSTDLSLGGGHFSTSLAVGAFEIEDLLVGKRCPEHGYLARSFVVTRVVDNEGDEFYDASADPSSPTFLSRAASKGSGRLPFSDQDSQSVASREGSFKDAPGPSELWRSQSQDQGSAAEVPTPKKKSAWVLDFDTWAQTSSGYAGVDAEMRMRLKTLYFYANRPTIGALMGIGGDLAAAFKSGQAEAAPGATPQTADTPFAKAAGSGSAANLQSAASSAVADEDRRDADASDDLNTDAASTVAPSTLRSESGDVDGGNLVMEGGSERVVFRLLVEMERLEASLNYESCSAPPLLLAAIEDVHFNLSVHPGTLLINATLGNMRAQDGALPEGHPYRNICDLRHGASTSLIELEFASHTGMDADTSPRVPSGLPFYTLNAQLRELELFFLHRFLQVELLHYITLLLAMQPPALSPPGLAEANSTAGERASSTGKAKKGKADKGVGFLLVLDVEMNAPVITIPRNTDSLDALEVDLGTFTLSNRIAWIGGKGNASDRKAVLYEEDTIVLSDLSAVMVHDGESGNNMIREFDTGLTVNMQRPIRDLLQCLPRFQVGIDIPSIKATLSDSEYRFITSVAGSNFGEPLRLPAAAQWLEDALIDEPMEDAESHPSLQVSRSAESPSAERQGSHAAGQPAATASAAKSDKTAIRVVINLGKSELEMLRTSNAATGALSPLARFTIGNLWVAFRTTAGGAMYLSVSLPRVEGVDLRPWVPPEHSLVISSEQYSAESRPQDVGAGDGSALDWEAASFLTLEYKAAAQMSKQQIRVRLQRPTISAEMSFLLAVVKFYLPDFAIGSITPVPFRTQDFLLTEQEHKAAGDLWLSPQTRLLADSPDGTDFVYDGQGHRLILPEGISDGAAIPLIIVGAGKTLLLRDVKIVHAESLPACLQLGSGAQLVAHPENNVHRIEGDDPTLARSPGDKQQLFRLGSPFGASPSGRSRSLGKRRRSSSIGSVDDASPRPKPLDLEMEVVAVGVGLRFLELEEGKQERDAMRVSASKAEAAPRTRGDAGRSVRMLAAYMDLGARYKIAGDRQRASAELRGLHVETQVDVGGHKGGEDNNKVHGTVLEPCKVGMMMEMSGGSGDIQLKLSDLRMNLSPDVLELAMSLQSSVLEPLVQPAPDKPLARCTRFLQIWSNHPEKSGPAGAVMDTSVLSAERGLTFWRPQPPIGYASLGDCVTTGTMQPTFQVVSVAVNSGLVAYPVSYKTAYQTSGLTIWEAIPPEGYVALGCLAVHGDEPPALTEMVAVHASIGVEAPLGSCLVLKEEKSWRSLEDDLGHLTEKPKANVWFVENVGASFVVCSPETGSPAGPFLDLRSPLGITPAALKLPPPASPVVTPESSPAEKPRRTSNSTPIPQSKGPVRSGSMTQGAREAAASLRDRPVSYRSYEEFRRSRAKQLKTASQRRLQSTAVDFRRVWWDKDARYPSKSGLSFWRPIPPQGYISLGDCAEVGYDPPQSIVVLLDSELAEMEHTSTPVVRPPRGFELLWRDESDRPDRCLSIWRPVPFPGYVAMGFVIGRGPEPPSRNAMRCIRANEAAAVDLRGVRASTRLPQVGRRTGFSVWTGDERLSTFVISSVGAPPRDRDLQRLKILDSREPRPAEGPVEAPKGGMNIVLKTGATSLLLRDALRRPLAEIELGEVDASVRRIDGNVTRAYMGVLTSAWSYNAVIQAWEPILEPWKLIVKMDMNTSGIMAHGVAPGANVSIKSTSELMRITLAYAAVQSVFRALRQWRELHASGSDEAYKRQLAAADAASVHTHVLNTLGVAAEMQLDFGSHVETASLAPGKSTAMLQPLPRPPQRHSQRLAIPATAQPPVLLVANVASASGLAAVLGDAAGRGVSKPDLYLNLTLHGGDEAGSVTSTADSWGARTRAVTVRTRESADAGAAQPSREASGSAGEAGISEEAAIIDWEEVRWNERLILELPPDAEQEEVTVELELWDTAGARAMGVKIASASAALDLAMFKPFAAQPATIELCGEDGKAAELELQWAVVPQYEQERAVTTDAWSAGKSTAGQRALRLAGTEDWAPVYTNAQTLVNASSQAMKKGSRGSDDMASSVVPVRMRGGVVALESSFQGGVKREKLRSLCQLVNDTQLRLEVALVGDPSRSRSSSASSSRGFGRQESLRESQSDGKEEEIFENERFLPLKGWGSRGNLLPTERKRYSTRDGLQSAVDFPSLPLPQGWEWEGPWAAEDWAYSPDWSMITYPPHPNSLKRGMMDFVRRRRWVRRRRKQAMSASSSAADLASAPSVGALAETASAAQDRDTRQVLGIAEPGDSLPVPYGWRSSGKQLVVRPILEGFPDAHLWSIGGSDETGDNSRAAAAAAVARRSGDGGAAELAAATVWVSVTVEAEQLPGLSRAETLNDWRIVVAPPLVLDNQLPLRGSFLVWERPKEGDNLLLRQSGVMSSGDRRHMYAADMRREVSLQFYPDGFEWVDSDPLPLSLGYSSHRAGLDGDQKLPDSFQVARANGSEAPQAVYINRELDLDMWQLADKKLDPGAAVALGAPLHVRMFVPLWIVNATSLPVAALVVPVAPPRQSSEREGQEGQDLLDAAESIRLKVLETDAGDGASSSGARPRNAMPKGARHVLAGSVSMVAYPMQQMAAFRRNAAQQSYGLRLKVGESGWTSPLPLESGGGGEEGPDDINTKPVLIRARIPEWGTVHEIVARLELVGGGFERTLALRLEPQLVITNNTGIPLQLMQLHRGGYTQSIAGVTPNPATLSGLPRAAVPPAGSGRDGSAQGAPGLRSTVASPDADVTSTLDLPTGGTGIPLHWSLQADTRAVCFRFAPEGPNEPGPQWSHPIELEKALNSTARFVSLPVRPAAAAAEPEPPLISMEEDGERDEEVLEKKPAPQKKQGSYLRDITTLQTAAAPPWELHGLQIRVGRRVRHYTRAEDSGGVIEEVEVVVLRFRNELRAPGCMHVILECVSPRAPYQLENRSGQPLRYRQSGISDLPYIPLPAYSAAGFAWQNENGNGTPRIELCNTYSSNTPGTCCELDPEVRPRMTEDTAASPSGTSTQRLSLPSGTELQVTVSDREQEIMGAAGLLTIGGSAGVGRGTLERVLRVAPVSKGAQALALTGAAAAAEDGGRHAFHVNLDIGSLEVSVMDQRPEELIAAAVLGVRVQYAAGLGPLGNCSSLRFSVDSVQVDDQIPGTRFPVVLCPLGGESGADGPSGSAAQPLVQITIVQQTGGPRGQIYYPYLSFRVSRTLQARSSQADMSHLLSVAIAEGLVWRVVEMAQRLDLKALSDGSGERHVAAATDTPVQISLVSAADLSAAVSFRGDPFARPRWASHMGMASWALQLANFEGIPVRLRGFEMQNISMLWSAFIAQIIRQIKGQVVGVALSFLWNFGIFSGASGVLGALSRSVAALGADDKSANERTAARQQRTIGNVGEGLAEGGDALAKGFVRGFTGLVSKPLQGARTGVGGFVKGLGQGLVGVAAQPVSGALDFMSSAFEGIDASSNTIRGKLSNHPRAVLRRRLPRAIGGDRKLQPFVRAGTDAQARMEEVGQALMWRAVEAAPGLPRLGKRRRPGRAATDAYEEHMLLLDERVALMTNQRLMLLHAPGFQRIHEAAKEGVTPGNEDDIPVAEIRWSVEWQDLLALELRRTHKELPFYDRITVHRKGVPGHEEDEPLAHELRCFPNESQAEELRDIALKVRDKYCVEPQRESAMWARKHKPDLAAPLPGLPPQALPPTMPSLDFRLVQKEDKFPVCVGRMTDNGIISVWRVVAPPGYGALGDVVSVGLDPPNAPVYRDDSSEKGSGERPRLAHPVDFRLVFRINGRSPVTMWKPVAPEGYVALGTIVQGAPLMPDTSEVLCLRADLAASTRFFDSPIWRWDPPALQASLLPSNSPGGLNLQRMHKWDPQTWHCTVWQVDNPTGTFIAHHETRQPPDSAALTLSL</sequence>
<dbReference type="EMBL" id="AGSI01000004">
    <property type="protein sequence ID" value="EIE25128.1"/>
    <property type="molecule type" value="Genomic_DNA"/>
</dbReference>
<dbReference type="InterPro" id="IPR006614">
    <property type="entry name" value="Peroxin/Ferlin"/>
</dbReference>
<proteinExistence type="inferred from homology"/>
<dbReference type="GO" id="GO:0016020">
    <property type="term" value="C:membrane"/>
    <property type="evidence" value="ECO:0007669"/>
    <property type="project" value="InterPro"/>
</dbReference>
<dbReference type="InterPro" id="IPR009291">
    <property type="entry name" value="Vps62"/>
</dbReference>
<feature type="region of interest" description="Disordered" evidence="3">
    <location>
        <begin position="2430"/>
        <end position="2485"/>
    </location>
</feature>
<feature type="region of interest" description="Disordered" evidence="3">
    <location>
        <begin position="3731"/>
        <end position="3750"/>
    </location>
</feature>
<feature type="region of interest" description="Disordered" evidence="3">
    <location>
        <begin position="2981"/>
        <end position="3005"/>
    </location>
</feature>
<dbReference type="InterPro" id="IPR026847">
    <property type="entry name" value="VPS13"/>
</dbReference>
<feature type="compositionally biased region" description="Low complexity" evidence="3">
    <location>
        <begin position="1738"/>
        <end position="1748"/>
    </location>
</feature>
<organism evidence="5 6">
    <name type="scientific">Coccomyxa subellipsoidea (strain C-169)</name>
    <name type="common">Green microalga</name>
    <dbReference type="NCBI Taxonomy" id="574566"/>
    <lineage>
        <taxon>Eukaryota</taxon>
        <taxon>Viridiplantae</taxon>
        <taxon>Chlorophyta</taxon>
        <taxon>core chlorophytes</taxon>
        <taxon>Trebouxiophyceae</taxon>
        <taxon>Trebouxiophyceae incertae sedis</taxon>
        <taxon>Coccomyxaceae</taxon>
        <taxon>Coccomyxa</taxon>
        <taxon>Coccomyxa subellipsoidea</taxon>
    </lineage>
</organism>
<dbReference type="RefSeq" id="XP_005649672.1">
    <property type="nucleotide sequence ID" value="XM_005649615.1"/>
</dbReference>
<dbReference type="InterPro" id="IPR001849">
    <property type="entry name" value="PH_domain"/>
</dbReference>
<feature type="region of interest" description="Disordered" evidence="3">
    <location>
        <begin position="2013"/>
        <end position="2070"/>
    </location>
</feature>
<feature type="region of interest" description="Disordered" evidence="3">
    <location>
        <begin position="3930"/>
        <end position="3966"/>
    </location>
</feature>
<feature type="region of interest" description="Disordered" evidence="3">
    <location>
        <begin position="1168"/>
        <end position="1234"/>
    </location>
</feature>
<dbReference type="InterPro" id="IPR026854">
    <property type="entry name" value="VPS13_N"/>
</dbReference>
<feature type="domain" description="PH" evidence="4">
    <location>
        <begin position="884"/>
        <end position="989"/>
    </location>
</feature>
<feature type="region of interest" description="Disordered" evidence="3">
    <location>
        <begin position="3211"/>
        <end position="3242"/>
    </location>
</feature>
<dbReference type="GO" id="GO:0045053">
    <property type="term" value="P:protein retention in Golgi apparatus"/>
    <property type="evidence" value="ECO:0007669"/>
    <property type="project" value="TreeGrafter"/>
</dbReference>
<dbReference type="SUPFAM" id="SSF50729">
    <property type="entry name" value="PH domain-like"/>
    <property type="match status" value="1"/>
</dbReference>
<feature type="region of interest" description="Disordered" evidence="3">
    <location>
        <begin position="4112"/>
        <end position="4132"/>
    </location>
</feature>
<dbReference type="PROSITE" id="PS50003">
    <property type="entry name" value="PH_DOMAIN"/>
    <property type="match status" value="1"/>
</dbReference>
<dbReference type="STRING" id="574566.I0Z3A9"/>
<feature type="region of interest" description="Disordered" evidence="3">
    <location>
        <begin position="1525"/>
        <end position="1547"/>
    </location>
</feature>
<evidence type="ECO:0000313" key="6">
    <source>
        <dbReference type="Proteomes" id="UP000007264"/>
    </source>
</evidence>
<feature type="region of interest" description="Disordered" evidence="3">
    <location>
        <begin position="451"/>
        <end position="479"/>
    </location>
</feature>
<feature type="region of interest" description="Disordered" evidence="3">
    <location>
        <begin position="3830"/>
        <end position="3858"/>
    </location>
</feature>
<feature type="region of interest" description="Disordered" evidence="3">
    <location>
        <begin position="2094"/>
        <end position="2115"/>
    </location>
</feature>
<comment type="caution">
    <text evidence="5">The sequence shown here is derived from an EMBL/GenBank/DDBJ whole genome shotgun (WGS) entry which is preliminary data.</text>
</comment>
<feature type="region of interest" description="Disordered" evidence="3">
    <location>
        <begin position="3668"/>
        <end position="3687"/>
    </location>
</feature>
<feature type="compositionally biased region" description="Polar residues" evidence="3">
    <location>
        <begin position="1530"/>
        <end position="1541"/>
    </location>
</feature>
<protein>
    <recommendedName>
        <fullName evidence="4">PH domain-containing protein</fullName>
    </recommendedName>
</protein>
<dbReference type="PANTHER" id="PTHR16166:SF93">
    <property type="entry name" value="INTERMEMBRANE LIPID TRANSFER PROTEIN VPS13"/>
    <property type="match status" value="1"/>
</dbReference>
<evidence type="ECO:0000256" key="2">
    <source>
        <dbReference type="ARBA" id="ARBA00022448"/>
    </source>
</evidence>
<dbReference type="OrthoDB" id="508386at2759"/>